<dbReference type="GO" id="GO:0005737">
    <property type="term" value="C:cytoplasm"/>
    <property type="evidence" value="ECO:0007669"/>
    <property type="project" value="TreeGrafter"/>
</dbReference>
<feature type="compositionally biased region" description="Polar residues" evidence="2">
    <location>
        <begin position="1209"/>
        <end position="1219"/>
    </location>
</feature>
<feature type="domain" description="DH" evidence="3">
    <location>
        <begin position="246"/>
        <end position="461"/>
    </location>
</feature>
<feature type="compositionally biased region" description="Low complexity" evidence="2">
    <location>
        <begin position="1280"/>
        <end position="1290"/>
    </location>
</feature>
<dbReference type="Pfam" id="PF17114">
    <property type="entry name" value="Nod1"/>
    <property type="match status" value="1"/>
</dbReference>
<organism evidence="4 5">
    <name type="scientific">Patellaria atrata CBS 101060</name>
    <dbReference type="NCBI Taxonomy" id="1346257"/>
    <lineage>
        <taxon>Eukaryota</taxon>
        <taxon>Fungi</taxon>
        <taxon>Dikarya</taxon>
        <taxon>Ascomycota</taxon>
        <taxon>Pezizomycotina</taxon>
        <taxon>Dothideomycetes</taxon>
        <taxon>Dothideomycetes incertae sedis</taxon>
        <taxon>Patellariales</taxon>
        <taxon>Patellariaceae</taxon>
        <taxon>Patellaria</taxon>
    </lineage>
</organism>
<dbReference type="EMBL" id="MU006119">
    <property type="protein sequence ID" value="KAF2834410.1"/>
    <property type="molecule type" value="Genomic_DNA"/>
</dbReference>
<dbReference type="SUPFAM" id="SSF48065">
    <property type="entry name" value="DBL homology domain (DH-domain)"/>
    <property type="match status" value="1"/>
</dbReference>
<dbReference type="InterPro" id="IPR032634">
    <property type="entry name" value="Gef2/Nod1_dom"/>
</dbReference>
<dbReference type="InterPro" id="IPR035899">
    <property type="entry name" value="DBL_dom_sf"/>
</dbReference>
<feature type="compositionally biased region" description="Polar residues" evidence="2">
    <location>
        <begin position="1347"/>
        <end position="1360"/>
    </location>
</feature>
<keyword evidence="1" id="KW-0175">Coiled coil</keyword>
<feature type="region of interest" description="Disordered" evidence="2">
    <location>
        <begin position="1395"/>
        <end position="1414"/>
    </location>
</feature>
<dbReference type="SMART" id="SM00325">
    <property type="entry name" value="RhoGEF"/>
    <property type="match status" value="1"/>
</dbReference>
<gene>
    <name evidence="4" type="ORF">M501DRAFT_1001171</name>
</gene>
<proteinExistence type="predicted"/>
<dbReference type="InterPro" id="IPR051492">
    <property type="entry name" value="Dynamin-Rho_GEF"/>
</dbReference>
<feature type="compositionally biased region" description="Low complexity" evidence="2">
    <location>
        <begin position="1057"/>
        <end position="1067"/>
    </location>
</feature>
<dbReference type="OrthoDB" id="4066896at2759"/>
<dbReference type="Pfam" id="PF25351">
    <property type="entry name" value="PH_BUD3_C"/>
    <property type="match status" value="1"/>
</dbReference>
<sequence>MVVIVPPPPALSSKVLSLFHAKDDLLSNCPVLAFYGPSATATAAASSSRIQVHIFSCAGLHSYPRLTIAPSSPLYAAVNCLPREEQGDEICRGLAFSLYKYFSELPVVVRETWDNQSNSMGKLPSALKLFSEAHAAMLASRMAKVENVAEVIQDVRYSLGEQNLSWLDIDVVLPEGTMRSLDNRPRDSTLFEEEDDIAAQRYGDYASIVKLFGEEAFLPTSKLRRAPSKPTAINRSVTFSRKQKESLRREMCELLDTEENYVSKMYDLLHSVAADFRQKAKMKGSASSSPSEDALKGLFPPSLDNILAVNAEFLDAMRAILEETENDAIQDIENTSERGAPVSTEDPRHDVTGSLALAKCMTKFFPWFSDCYTDYIQAHAGFSHFLKIFMKETGSSFSRRVQETGEQRLTSMLIEPVQRLPRYNLYIDNITKQLPVRHPALKSFLKARDIITEICSRDSPTSQQFKVLDRLQNLVSAWPQHVRPQGRLISAADVVELSPPFKPPPQRSDAAAGILLLFAEQLIYLIKPPKSTMTARGLIAELDNPSLAVSSTKEQNKFDLIFGQRIEIFDSHFTERDEGRTVHIVRHSSSRNGLRNKTNGGIHVFSLVGSYEGKAVRLVEEIVKARVEARFAESEREGHKWEVRNTMGDLSLFSAIFEEYTDQPPDGRGTPAMIRVVVDKVHSPPHVAMEKEGVEVVVSLAVVGDGFYRLEVEGREDYSTRDHITAAEFLPVFCKRLSNVMQILHQIRNPTMTGILLVRNQQILSSLQIQLEGEEVANVEDRGFRPHSPVKILSNFFGGSTSSKDPISPRKLQRPLSTIEIPRMAPPPVPKSYSQLSDPYTNVHLASKGIELSTDSLSKLEETLASYVLALHARKGNVVGKVLLGRSYADELAVNELYNSLLENPSNHELAAQSPVDALFSAFEKFLKTAWKDQMGSVISQSALVSFQSNSASLYPGEFEESFKTLFGELPPQNQRALRAIVKLLADLLAGTSSDSDRGIITAAFADILVYEGNSHDFISLLDRFVEDMEMLFQRPGSSGQATPHGSVNSEARSRYGNTGSLTSNTSSLRKKFGFGTLSRENSKTESDSKVGSVWRTLSKSRGAESQPGSLSKASTLNRTKSTEDTRTSPKRPVSRERPTVLGAFSFEDSPSHSGRPFLSGLLDTIGENSPQPGAPARKKRRSSLSDLKSLPSSPPAWSPQKDVRRLNRNSPPTLSPQTPHRKQDSQRPSRVTSASPRTPSPVKPNTGDKGSQATASGFTPRSRIPSPSKENSPAPFRKTTNTPTRPSSSRSDEVTFTSFGSPSKRRTDSISGIPTLKSTTSAPSALSERATAGNSLKAPPTIVEKATSTSPQKLRMQSPQKLRERLQNEQRAIATAESNLQIELTEIGAEISNLSRHRSQTTSSPSKGAPIDNLETRLATLETKFSRLSSDLKVRTQVLSNDLASSLQVSEARVKKLDGLYRDANAENEALYSRFNEELARVLKGVRGGEGVEEMKKKLKEAEEESERLRKENRRLKRENIGLRAQLKE</sequence>
<feature type="compositionally biased region" description="Polar residues" evidence="2">
    <location>
        <begin position="1229"/>
        <end position="1238"/>
    </location>
</feature>
<dbReference type="PANTHER" id="PTHR22834:SF21">
    <property type="entry name" value="GUANYL NUCLEOTIDE EXCHANGE FACTOR, PUTATIVE (AFU_ORTHOLOGUE AFUA_5G11890)-RELATED"/>
    <property type="match status" value="1"/>
</dbReference>
<dbReference type="Pfam" id="PF00621">
    <property type="entry name" value="RhoGEF"/>
    <property type="match status" value="1"/>
</dbReference>
<dbReference type="Gene3D" id="1.20.900.10">
    <property type="entry name" value="Dbl homology (DH) domain"/>
    <property type="match status" value="1"/>
</dbReference>
<protein>
    <recommendedName>
        <fullName evidence="3">DH domain-containing protein</fullName>
    </recommendedName>
</protein>
<name>A0A9P4S3C1_9PEZI</name>
<dbReference type="GO" id="GO:0032955">
    <property type="term" value="P:regulation of division septum assembly"/>
    <property type="evidence" value="ECO:0007669"/>
    <property type="project" value="TreeGrafter"/>
</dbReference>
<feature type="compositionally biased region" description="Polar residues" evidence="2">
    <location>
        <begin position="1036"/>
        <end position="1051"/>
    </location>
</feature>
<dbReference type="InterPro" id="IPR000219">
    <property type="entry name" value="DH_dom"/>
</dbReference>
<dbReference type="PROSITE" id="PS50010">
    <property type="entry name" value="DH_2"/>
    <property type="match status" value="1"/>
</dbReference>
<evidence type="ECO:0000259" key="3">
    <source>
        <dbReference type="PROSITE" id="PS50010"/>
    </source>
</evidence>
<dbReference type="PANTHER" id="PTHR22834">
    <property type="entry name" value="NUCLEAR FUSION PROTEIN FUS2"/>
    <property type="match status" value="1"/>
</dbReference>
<feature type="coiled-coil region" evidence="1">
    <location>
        <begin position="1493"/>
        <end position="1527"/>
    </location>
</feature>
<feature type="region of interest" description="Disordered" evidence="2">
    <location>
        <begin position="1099"/>
        <end position="1360"/>
    </location>
</feature>
<feature type="compositionally biased region" description="Polar residues" evidence="2">
    <location>
        <begin position="1249"/>
        <end position="1260"/>
    </location>
</feature>
<feature type="compositionally biased region" description="Basic and acidic residues" evidence="2">
    <location>
        <begin position="1121"/>
        <end position="1139"/>
    </location>
</feature>
<dbReference type="Proteomes" id="UP000799429">
    <property type="component" value="Unassembled WGS sequence"/>
</dbReference>
<reference evidence="4" key="1">
    <citation type="journal article" date="2020" name="Stud. Mycol.">
        <title>101 Dothideomycetes genomes: a test case for predicting lifestyles and emergence of pathogens.</title>
        <authorList>
            <person name="Haridas S."/>
            <person name="Albert R."/>
            <person name="Binder M."/>
            <person name="Bloem J."/>
            <person name="Labutti K."/>
            <person name="Salamov A."/>
            <person name="Andreopoulos B."/>
            <person name="Baker S."/>
            <person name="Barry K."/>
            <person name="Bills G."/>
            <person name="Bluhm B."/>
            <person name="Cannon C."/>
            <person name="Castanera R."/>
            <person name="Culley D."/>
            <person name="Daum C."/>
            <person name="Ezra D."/>
            <person name="Gonzalez J."/>
            <person name="Henrissat B."/>
            <person name="Kuo A."/>
            <person name="Liang C."/>
            <person name="Lipzen A."/>
            <person name="Lutzoni F."/>
            <person name="Magnuson J."/>
            <person name="Mondo S."/>
            <person name="Nolan M."/>
            <person name="Ohm R."/>
            <person name="Pangilinan J."/>
            <person name="Park H.-J."/>
            <person name="Ramirez L."/>
            <person name="Alfaro M."/>
            <person name="Sun H."/>
            <person name="Tritt A."/>
            <person name="Yoshinaga Y."/>
            <person name="Zwiers L.-H."/>
            <person name="Turgeon B."/>
            <person name="Goodwin S."/>
            <person name="Spatafora J."/>
            <person name="Crous P."/>
            <person name="Grigoriev I."/>
        </authorList>
    </citation>
    <scope>NUCLEOTIDE SEQUENCE</scope>
    <source>
        <strain evidence="4">CBS 101060</strain>
    </source>
</reference>
<dbReference type="GO" id="GO:0031991">
    <property type="term" value="P:regulation of actomyosin contractile ring contraction"/>
    <property type="evidence" value="ECO:0007669"/>
    <property type="project" value="TreeGrafter"/>
</dbReference>
<evidence type="ECO:0000256" key="1">
    <source>
        <dbReference type="SAM" id="Coils"/>
    </source>
</evidence>
<accession>A0A9P4S3C1</accession>
<comment type="caution">
    <text evidence="4">The sequence shown here is derived from an EMBL/GenBank/DDBJ whole genome shotgun (WGS) entry which is preliminary data.</text>
</comment>
<evidence type="ECO:0000256" key="2">
    <source>
        <dbReference type="SAM" id="MobiDB-lite"/>
    </source>
</evidence>
<evidence type="ECO:0000313" key="4">
    <source>
        <dbReference type="EMBL" id="KAF2834410.1"/>
    </source>
</evidence>
<feature type="compositionally biased region" description="Polar residues" evidence="2">
    <location>
        <begin position="1310"/>
        <end position="1325"/>
    </location>
</feature>
<feature type="compositionally biased region" description="Polar residues" evidence="2">
    <location>
        <begin position="1107"/>
        <end position="1120"/>
    </location>
</feature>
<dbReference type="GO" id="GO:0005085">
    <property type="term" value="F:guanyl-nucleotide exchange factor activity"/>
    <property type="evidence" value="ECO:0007669"/>
    <property type="project" value="InterPro"/>
</dbReference>
<feature type="region of interest" description="Disordered" evidence="2">
    <location>
        <begin position="1035"/>
        <end position="1067"/>
    </location>
</feature>
<keyword evidence="5" id="KW-1185">Reference proteome</keyword>
<dbReference type="InterPro" id="IPR057454">
    <property type="entry name" value="Bud3_C"/>
</dbReference>
<evidence type="ECO:0000313" key="5">
    <source>
        <dbReference type="Proteomes" id="UP000799429"/>
    </source>
</evidence>